<protein>
    <recommendedName>
        <fullName evidence="5">DUF2959 domain-containing protein</fullName>
    </recommendedName>
</protein>
<dbReference type="OrthoDB" id="9780401at2"/>
<dbReference type="InterPro" id="IPR021342">
    <property type="entry name" value="DUF2959"/>
</dbReference>
<gene>
    <name evidence="3" type="ORF">SAMN04488540_11552</name>
</gene>
<keyword evidence="1" id="KW-0175">Coiled coil</keyword>
<proteinExistence type="predicted"/>
<evidence type="ECO:0000256" key="1">
    <source>
        <dbReference type="SAM" id="Coils"/>
    </source>
</evidence>
<feature type="chain" id="PRO_5011484080" description="DUF2959 domain-containing protein" evidence="2">
    <location>
        <begin position="22"/>
        <end position="210"/>
    </location>
</feature>
<organism evidence="3 4">
    <name type="scientific">Ferrimonas sediminum</name>
    <dbReference type="NCBI Taxonomy" id="718193"/>
    <lineage>
        <taxon>Bacteria</taxon>
        <taxon>Pseudomonadati</taxon>
        <taxon>Pseudomonadota</taxon>
        <taxon>Gammaproteobacteria</taxon>
        <taxon>Alteromonadales</taxon>
        <taxon>Ferrimonadaceae</taxon>
        <taxon>Ferrimonas</taxon>
    </lineage>
</organism>
<evidence type="ECO:0008006" key="5">
    <source>
        <dbReference type="Google" id="ProtNLM"/>
    </source>
</evidence>
<feature type="signal peptide" evidence="2">
    <location>
        <begin position="1"/>
        <end position="21"/>
    </location>
</feature>
<dbReference type="Proteomes" id="UP000199527">
    <property type="component" value="Unassembled WGS sequence"/>
</dbReference>
<dbReference type="AlphaFoldDB" id="A0A1G8XIV3"/>
<evidence type="ECO:0000256" key="2">
    <source>
        <dbReference type="SAM" id="SignalP"/>
    </source>
</evidence>
<dbReference type="InterPro" id="IPR043473">
    <property type="entry name" value="S2_sf_CoV"/>
</dbReference>
<evidence type="ECO:0000313" key="3">
    <source>
        <dbReference type="EMBL" id="SDJ90532.1"/>
    </source>
</evidence>
<dbReference type="Pfam" id="PF11172">
    <property type="entry name" value="DUF2959"/>
    <property type="match status" value="1"/>
</dbReference>
<dbReference type="SUPFAM" id="SSF111474">
    <property type="entry name" value="Coronavirus S2 glycoprotein"/>
    <property type="match status" value="1"/>
</dbReference>
<reference evidence="4" key="1">
    <citation type="submission" date="2016-10" db="EMBL/GenBank/DDBJ databases">
        <authorList>
            <person name="Varghese N."/>
            <person name="Submissions S."/>
        </authorList>
    </citation>
    <scope>NUCLEOTIDE SEQUENCE [LARGE SCALE GENOMIC DNA]</scope>
    <source>
        <strain evidence="4">DSM 23317</strain>
    </source>
</reference>
<feature type="coiled-coil region" evidence="1">
    <location>
        <begin position="31"/>
        <end position="58"/>
    </location>
</feature>
<dbReference type="RefSeq" id="WP_090366993.1">
    <property type="nucleotide sequence ID" value="NZ_FNEM01000015.1"/>
</dbReference>
<sequence>MKYWILIATLMLGGCQSAYYAAAEQVGYHKREILTDRVESAQESQQEAQEQFTSALEQLQTLVDFDGGDLEDVYDTVRDEYLASEKAANDVRDRIDSIDDVAEAMFDEWQQELELYQSAKLRRDSEKRLSATKRQYANMLKSMRRAEKKMDPVLARLKDNELYLKHNLNANAVNAIGNEFGDLKGEVQALITEMNKAIAESDQFIKTLGQ</sequence>
<dbReference type="EMBL" id="FNEM01000015">
    <property type="protein sequence ID" value="SDJ90532.1"/>
    <property type="molecule type" value="Genomic_DNA"/>
</dbReference>
<evidence type="ECO:0000313" key="4">
    <source>
        <dbReference type="Proteomes" id="UP000199527"/>
    </source>
</evidence>
<accession>A0A1G8XIV3</accession>
<name>A0A1G8XIV3_9GAMM</name>
<dbReference type="PROSITE" id="PS51257">
    <property type="entry name" value="PROKAR_LIPOPROTEIN"/>
    <property type="match status" value="1"/>
</dbReference>
<keyword evidence="4" id="KW-1185">Reference proteome</keyword>
<keyword evidence="2" id="KW-0732">Signal</keyword>